<dbReference type="AlphaFoldDB" id="A0AAE3UDB5"/>
<keyword evidence="1" id="KW-0472">Membrane</keyword>
<proteinExistence type="predicted"/>
<name>A0AAE3UDB5_9BACT</name>
<gene>
    <name evidence="2" type="ORF">QNI22_13415</name>
</gene>
<accession>A0AAE3UDB5</accession>
<keyword evidence="3" id="KW-1185">Reference proteome</keyword>
<dbReference type="EMBL" id="JASJOU010000004">
    <property type="protein sequence ID" value="MDJ1501658.1"/>
    <property type="molecule type" value="Genomic_DNA"/>
</dbReference>
<evidence type="ECO:0000313" key="2">
    <source>
        <dbReference type="EMBL" id="MDJ1501658.1"/>
    </source>
</evidence>
<organism evidence="2 3">
    <name type="scientific">Xanthocytophaga agilis</name>
    <dbReference type="NCBI Taxonomy" id="3048010"/>
    <lineage>
        <taxon>Bacteria</taxon>
        <taxon>Pseudomonadati</taxon>
        <taxon>Bacteroidota</taxon>
        <taxon>Cytophagia</taxon>
        <taxon>Cytophagales</taxon>
        <taxon>Rhodocytophagaceae</taxon>
        <taxon>Xanthocytophaga</taxon>
    </lineage>
</organism>
<evidence type="ECO:0000256" key="1">
    <source>
        <dbReference type="SAM" id="Phobius"/>
    </source>
</evidence>
<dbReference type="RefSeq" id="WP_314511216.1">
    <property type="nucleotide sequence ID" value="NZ_JASJOU010000004.1"/>
</dbReference>
<keyword evidence="1" id="KW-0812">Transmembrane</keyword>
<feature type="transmembrane region" description="Helical" evidence="1">
    <location>
        <begin position="48"/>
        <end position="66"/>
    </location>
</feature>
<comment type="caution">
    <text evidence="2">The sequence shown here is derived from an EMBL/GenBank/DDBJ whole genome shotgun (WGS) entry which is preliminary data.</text>
</comment>
<feature type="transmembrane region" description="Helical" evidence="1">
    <location>
        <begin position="315"/>
        <end position="338"/>
    </location>
</feature>
<sequence length="356" mass="41316">MDNKEVIKSKPDLGTILICLLPLALFLSFAVILIKSAMSYDSLSYPDLIAGCFFGLVSILLINYVLKFDILILEEDKLQTKSLLGYTKKVVYLREITSYIAIDKEDKYFKWQELTIYSNETEYCISSMLYPKHYAIIKEVLIEQKVRDQKAEVKYLHGRLKYVEFFCLFFMFTTTILCMYWSWRSYKDSTTKLSDRELTTISSTLLNKAEIKTHGRSPSTIEIELEEYPDFLFEIGGSAFSAMAIHDYASTVKTGDTLFLKILTEDYQNIIKKEKLTDLEGKKNSPRYISVYGLNDQNYIYLLLDEYNKEHRTDLIISIWMGAIVGICLLGLDIYLLVNRKKIFVKNVLFKRNSSA</sequence>
<dbReference type="Proteomes" id="UP001232063">
    <property type="component" value="Unassembled WGS sequence"/>
</dbReference>
<feature type="transmembrane region" description="Helical" evidence="1">
    <location>
        <begin position="162"/>
        <end position="183"/>
    </location>
</feature>
<reference evidence="2" key="1">
    <citation type="submission" date="2023-05" db="EMBL/GenBank/DDBJ databases">
        <authorList>
            <person name="Zhang X."/>
        </authorList>
    </citation>
    <scope>NUCLEOTIDE SEQUENCE</scope>
    <source>
        <strain evidence="2">BD1B2-1</strain>
    </source>
</reference>
<keyword evidence="1" id="KW-1133">Transmembrane helix</keyword>
<feature type="transmembrane region" description="Helical" evidence="1">
    <location>
        <begin position="12"/>
        <end position="36"/>
    </location>
</feature>
<protein>
    <submittedName>
        <fullName evidence="2">Uncharacterized protein</fullName>
    </submittedName>
</protein>
<evidence type="ECO:0000313" key="3">
    <source>
        <dbReference type="Proteomes" id="UP001232063"/>
    </source>
</evidence>